<proteinExistence type="predicted"/>
<evidence type="ECO:0000313" key="1">
    <source>
        <dbReference type="EMBL" id="MBX58105.1"/>
    </source>
</evidence>
<sequence length="32" mass="3897">MLKHSFYILRMINSRRGKTEKENYGVLVEVRQ</sequence>
<accession>A0A2P2PTS0</accession>
<organism evidence="1">
    <name type="scientific">Rhizophora mucronata</name>
    <name type="common">Asiatic mangrove</name>
    <dbReference type="NCBI Taxonomy" id="61149"/>
    <lineage>
        <taxon>Eukaryota</taxon>
        <taxon>Viridiplantae</taxon>
        <taxon>Streptophyta</taxon>
        <taxon>Embryophyta</taxon>
        <taxon>Tracheophyta</taxon>
        <taxon>Spermatophyta</taxon>
        <taxon>Magnoliopsida</taxon>
        <taxon>eudicotyledons</taxon>
        <taxon>Gunneridae</taxon>
        <taxon>Pentapetalae</taxon>
        <taxon>rosids</taxon>
        <taxon>fabids</taxon>
        <taxon>Malpighiales</taxon>
        <taxon>Rhizophoraceae</taxon>
        <taxon>Rhizophora</taxon>
    </lineage>
</organism>
<reference evidence="1" key="1">
    <citation type="submission" date="2018-02" db="EMBL/GenBank/DDBJ databases">
        <title>Rhizophora mucronata_Transcriptome.</title>
        <authorList>
            <person name="Meera S.P."/>
            <person name="Sreeshan A."/>
            <person name="Augustine A."/>
        </authorList>
    </citation>
    <scope>NUCLEOTIDE SEQUENCE</scope>
    <source>
        <tissue evidence="1">Leaf</tissue>
    </source>
</reference>
<dbReference type="EMBL" id="GGEC01077621">
    <property type="protein sequence ID" value="MBX58105.1"/>
    <property type="molecule type" value="Transcribed_RNA"/>
</dbReference>
<dbReference type="AlphaFoldDB" id="A0A2P2PTS0"/>
<protein>
    <submittedName>
        <fullName evidence="1">Uncharacterized protein</fullName>
    </submittedName>
</protein>
<name>A0A2P2PTS0_RHIMU</name>